<dbReference type="PANTHER" id="PTHR23155:SF1205">
    <property type="entry name" value="DISEASE RESISTANCE PROTEIN RPM1"/>
    <property type="match status" value="1"/>
</dbReference>
<evidence type="ECO:0000256" key="1">
    <source>
        <dbReference type="ARBA" id="ARBA00008894"/>
    </source>
</evidence>
<dbReference type="PANTHER" id="PTHR23155">
    <property type="entry name" value="DISEASE RESISTANCE PROTEIN RP"/>
    <property type="match status" value="1"/>
</dbReference>
<evidence type="ECO:0000256" key="2">
    <source>
        <dbReference type="ARBA" id="ARBA00022614"/>
    </source>
</evidence>
<feature type="region of interest" description="Disordered" evidence="6">
    <location>
        <begin position="235"/>
        <end position="257"/>
    </location>
</feature>
<dbReference type="EnsemblPlants" id="LPERR12G11250.1">
    <property type="protein sequence ID" value="LPERR12G11250.1"/>
    <property type="gene ID" value="LPERR12G11250"/>
</dbReference>
<dbReference type="SUPFAM" id="SSF52047">
    <property type="entry name" value="RNI-like"/>
    <property type="match status" value="1"/>
</dbReference>
<proteinExistence type="inferred from homology"/>
<evidence type="ECO:0000256" key="4">
    <source>
        <dbReference type="ARBA" id="ARBA00022741"/>
    </source>
</evidence>
<dbReference type="InterPro" id="IPR027417">
    <property type="entry name" value="P-loop_NTPase"/>
</dbReference>
<dbReference type="Pfam" id="PF18052">
    <property type="entry name" value="Rx_N"/>
    <property type="match status" value="1"/>
</dbReference>
<evidence type="ECO:0000256" key="6">
    <source>
        <dbReference type="SAM" id="MobiDB-lite"/>
    </source>
</evidence>
<evidence type="ECO:0000313" key="11">
    <source>
        <dbReference type="Proteomes" id="UP000032180"/>
    </source>
</evidence>
<accession>A0A0D9XZR3</accession>
<keyword evidence="4" id="KW-0547">Nucleotide-binding</keyword>
<dbReference type="AlphaFoldDB" id="A0A0D9XZR3"/>
<feature type="domain" description="NB-ARC" evidence="7">
    <location>
        <begin position="278"/>
        <end position="371"/>
    </location>
</feature>
<feature type="compositionally biased region" description="Gly residues" evidence="6">
    <location>
        <begin position="20"/>
        <end position="32"/>
    </location>
</feature>
<keyword evidence="2" id="KW-0433">Leucine-rich repeat</keyword>
<dbReference type="Gene3D" id="1.10.10.10">
    <property type="entry name" value="Winged helix-like DNA-binding domain superfamily/Winged helix DNA-binding domain"/>
    <property type="match status" value="1"/>
</dbReference>
<reference evidence="10 11" key="1">
    <citation type="submission" date="2012-08" db="EMBL/GenBank/DDBJ databases">
        <title>Oryza genome evolution.</title>
        <authorList>
            <person name="Wing R.A."/>
        </authorList>
    </citation>
    <scope>NUCLEOTIDE SEQUENCE</scope>
</reference>
<comment type="similarity">
    <text evidence="1">Belongs to the disease resistance NB-LRR family.</text>
</comment>
<dbReference type="GO" id="GO:0002758">
    <property type="term" value="P:innate immune response-activating signaling pathway"/>
    <property type="evidence" value="ECO:0007669"/>
    <property type="project" value="UniProtKB-ARBA"/>
</dbReference>
<name>A0A0D9XZR3_9ORYZ</name>
<feature type="region of interest" description="Disordered" evidence="6">
    <location>
        <begin position="1"/>
        <end position="33"/>
    </location>
</feature>
<dbReference type="FunFam" id="1.10.10.10:FF:000322">
    <property type="entry name" value="Probable disease resistance protein At1g63360"/>
    <property type="match status" value="1"/>
</dbReference>
<evidence type="ECO:0000259" key="9">
    <source>
        <dbReference type="Pfam" id="PF23559"/>
    </source>
</evidence>
<dbReference type="Gramene" id="LPERR12G11250.1">
    <property type="protein sequence ID" value="LPERR12G11250.1"/>
    <property type="gene ID" value="LPERR12G11250"/>
</dbReference>
<dbReference type="InterPro" id="IPR044974">
    <property type="entry name" value="Disease_R_plants"/>
</dbReference>
<evidence type="ECO:0000259" key="8">
    <source>
        <dbReference type="Pfam" id="PF18052"/>
    </source>
</evidence>
<dbReference type="Pfam" id="PF23559">
    <property type="entry name" value="WHD_DRP"/>
    <property type="match status" value="1"/>
</dbReference>
<dbReference type="CDD" id="cd14798">
    <property type="entry name" value="RX-CC_like"/>
    <property type="match status" value="1"/>
</dbReference>
<dbReference type="InterPro" id="IPR038005">
    <property type="entry name" value="RX-like_CC"/>
</dbReference>
<protein>
    <recommendedName>
        <fullName evidence="12">Rx N-terminal domain-containing protein</fullName>
    </recommendedName>
</protein>
<dbReference type="InterPro" id="IPR002182">
    <property type="entry name" value="NB-ARC"/>
</dbReference>
<feature type="compositionally biased region" description="Low complexity" evidence="6">
    <location>
        <begin position="243"/>
        <end position="254"/>
    </location>
</feature>
<dbReference type="InterPro" id="IPR041118">
    <property type="entry name" value="Rx_N"/>
</dbReference>
<keyword evidence="5" id="KW-0611">Plant defense</keyword>
<evidence type="ECO:0000313" key="10">
    <source>
        <dbReference type="EnsemblPlants" id="LPERR12G11250.1"/>
    </source>
</evidence>
<dbReference type="eggNOG" id="KOG4658">
    <property type="taxonomic scope" value="Eukaryota"/>
</dbReference>
<dbReference type="Gene3D" id="3.40.50.300">
    <property type="entry name" value="P-loop containing nucleotide triphosphate hydrolases"/>
    <property type="match status" value="1"/>
</dbReference>
<dbReference type="STRING" id="77586.A0A0D9XZR3"/>
<organism evidence="10 11">
    <name type="scientific">Leersia perrieri</name>
    <dbReference type="NCBI Taxonomy" id="77586"/>
    <lineage>
        <taxon>Eukaryota</taxon>
        <taxon>Viridiplantae</taxon>
        <taxon>Streptophyta</taxon>
        <taxon>Embryophyta</taxon>
        <taxon>Tracheophyta</taxon>
        <taxon>Spermatophyta</taxon>
        <taxon>Magnoliopsida</taxon>
        <taxon>Liliopsida</taxon>
        <taxon>Poales</taxon>
        <taxon>Poaceae</taxon>
        <taxon>BOP clade</taxon>
        <taxon>Oryzoideae</taxon>
        <taxon>Oryzeae</taxon>
        <taxon>Oryzinae</taxon>
        <taxon>Leersia</taxon>
    </lineage>
</organism>
<evidence type="ECO:0000256" key="5">
    <source>
        <dbReference type="ARBA" id="ARBA00022821"/>
    </source>
</evidence>
<dbReference type="Gene3D" id="3.80.10.10">
    <property type="entry name" value="Ribonuclease Inhibitor"/>
    <property type="match status" value="1"/>
</dbReference>
<keyword evidence="11" id="KW-1185">Reference proteome</keyword>
<dbReference type="Gene3D" id="1.20.5.4130">
    <property type="match status" value="1"/>
</dbReference>
<dbReference type="Pfam" id="PF00931">
    <property type="entry name" value="NB-ARC"/>
    <property type="match status" value="1"/>
</dbReference>
<dbReference type="InterPro" id="IPR032675">
    <property type="entry name" value="LRR_dom_sf"/>
</dbReference>
<dbReference type="GO" id="GO:0009626">
    <property type="term" value="P:plant-type hypersensitive response"/>
    <property type="evidence" value="ECO:0007669"/>
    <property type="project" value="UniProtKB-ARBA"/>
</dbReference>
<dbReference type="GO" id="GO:0042742">
    <property type="term" value="P:defense response to bacterium"/>
    <property type="evidence" value="ECO:0007669"/>
    <property type="project" value="UniProtKB-ARBA"/>
</dbReference>
<dbReference type="Gene3D" id="1.10.8.430">
    <property type="entry name" value="Helical domain of apoptotic protease-activating factors"/>
    <property type="match status" value="1"/>
</dbReference>
<feature type="region of interest" description="Disordered" evidence="6">
    <location>
        <begin position="159"/>
        <end position="187"/>
    </location>
</feature>
<dbReference type="SUPFAM" id="SSF52540">
    <property type="entry name" value="P-loop containing nucleoside triphosphate hydrolases"/>
    <property type="match status" value="1"/>
</dbReference>
<evidence type="ECO:0008006" key="12">
    <source>
        <dbReference type="Google" id="ProtNLM"/>
    </source>
</evidence>
<dbReference type="PRINTS" id="PR00364">
    <property type="entry name" value="DISEASERSIST"/>
</dbReference>
<evidence type="ECO:0000256" key="3">
    <source>
        <dbReference type="ARBA" id="ARBA00022737"/>
    </source>
</evidence>
<dbReference type="InterPro" id="IPR058922">
    <property type="entry name" value="WHD_DRP"/>
</dbReference>
<evidence type="ECO:0000259" key="7">
    <source>
        <dbReference type="Pfam" id="PF00931"/>
    </source>
</evidence>
<feature type="domain" description="Disease resistance N-terminal" evidence="8">
    <location>
        <begin position="56"/>
        <end position="117"/>
    </location>
</feature>
<reference evidence="10" key="3">
    <citation type="submission" date="2015-04" db="UniProtKB">
        <authorList>
            <consortium name="EnsemblPlants"/>
        </authorList>
    </citation>
    <scope>IDENTIFICATION</scope>
</reference>
<dbReference type="InterPro" id="IPR042197">
    <property type="entry name" value="Apaf_helical"/>
</dbReference>
<keyword evidence="3" id="KW-0677">Repeat</keyword>
<dbReference type="Proteomes" id="UP000032180">
    <property type="component" value="Chromosome 12"/>
</dbReference>
<dbReference type="GO" id="GO:0043531">
    <property type="term" value="F:ADP binding"/>
    <property type="evidence" value="ECO:0007669"/>
    <property type="project" value="InterPro"/>
</dbReference>
<reference evidence="11" key="2">
    <citation type="submission" date="2013-12" db="EMBL/GenBank/DDBJ databases">
        <authorList>
            <person name="Yu Y."/>
            <person name="Lee S."/>
            <person name="de Baynast K."/>
            <person name="Wissotski M."/>
            <person name="Liu L."/>
            <person name="Talag J."/>
            <person name="Goicoechea J."/>
            <person name="Angelova A."/>
            <person name="Jetty R."/>
            <person name="Kudrna D."/>
            <person name="Golser W."/>
            <person name="Rivera L."/>
            <person name="Zhang J."/>
            <person name="Wing R."/>
        </authorList>
    </citation>
    <scope>NUCLEOTIDE SEQUENCE</scope>
</reference>
<dbReference type="InterPro" id="IPR036388">
    <property type="entry name" value="WH-like_DNA-bd_sf"/>
</dbReference>
<sequence length="696" mass="78620">MMRPAGLAGVTPVRQQRAGRGSGRAAAGGGAGELPPMAACGRKRKIGLSSMLGATAKERVESLVDELQLLECFLKDTDIMDLRQDETAKQWLNSLRDVAYDAEDLVESAMLQQQGDRFYSLHHPIDSFMFAKKVEEIMSKICDMVDRRASYAAMIRELENESGEEETSTSSRHRRRPPPSPALFLRWRRSSHHMGNSTIFGLEQDTDMIMERLLHRKITLASLVFIKARAVQEGSTSSGQATSSKPTDSGSSSSNRSHFDDPATLLLLNIISTQIGGNFHQEDDDVAAARSDIFEFLLDKRYLIVLDDVWRIETWHELIDALPMSRNGSKILMTTRSKEIAICADPASSPHELNPLSDELSFRLFLSKVFPLGHLHQTSCPPELQDLGRQLSKKCGGLPLALVVLGGLLSGKVNQHIVWSRILNSMNWSDNEAGKQCLKVLALSYNCLPYHMKLCFLYLGAFREESEISISKLTKLWIGDELIPQLGGNTKEDTADDYLNELIQRCLMQPVLLEHKQQPTRVCVHALLRELAISEGRESRFLYCEHSQVVSKMEMKTYRCLALHLGPSKRYDLLDFGKLRALLINPRTTGTQTICVGHQVLRPFFKLIPRWCTINYQWQTVWNMPYIRIIEVQGLQMPMDALQESIKSSLIHLRYLCLRNTCLDAFPFNESKFPSLQTLDIRETSIEKLPDAILDT</sequence>
<feature type="domain" description="Disease resistance protein winged helix" evidence="9">
    <location>
        <begin position="462"/>
        <end position="532"/>
    </location>
</feature>